<keyword evidence="1 9" id="KW-0813">Transport</keyword>
<dbReference type="PIRSF" id="PIRSF001294">
    <property type="entry name" value="K_ATPaseA"/>
    <property type="match status" value="1"/>
</dbReference>
<dbReference type="RefSeq" id="WP_183585797.1">
    <property type="nucleotide sequence ID" value="NZ_JACHCA010000002.1"/>
</dbReference>
<dbReference type="EMBL" id="JACHCA010000002">
    <property type="protein sequence ID" value="MBB6126711.1"/>
    <property type="molecule type" value="Genomic_DNA"/>
</dbReference>
<comment type="function">
    <text evidence="9">Part of the high-affinity ATP-driven potassium transport (or Kdp) system, which catalyzes the hydrolysis of ATP coupled with the electrogenic transport of potassium into the cytoplasm. This subunit binds the extracellular potassium ions and delivers the ions to the membrane domain of KdpB through an intramembrane tunnel.</text>
</comment>
<feature type="transmembrane region" description="Helical" evidence="9">
    <location>
        <begin position="422"/>
        <end position="442"/>
    </location>
</feature>
<dbReference type="GO" id="GO:0030955">
    <property type="term" value="F:potassium ion binding"/>
    <property type="evidence" value="ECO:0007669"/>
    <property type="project" value="UniProtKB-UniRule"/>
</dbReference>
<feature type="transmembrane region" description="Helical" evidence="9">
    <location>
        <begin position="491"/>
        <end position="520"/>
    </location>
</feature>
<feature type="transmembrane region" description="Helical" evidence="9">
    <location>
        <begin position="6"/>
        <end position="27"/>
    </location>
</feature>
<comment type="caution">
    <text evidence="10">The sequence shown here is derived from an EMBL/GenBank/DDBJ whole genome shotgun (WGS) entry which is preliminary data.</text>
</comment>
<evidence type="ECO:0000256" key="2">
    <source>
        <dbReference type="ARBA" id="ARBA00022475"/>
    </source>
</evidence>
<feature type="transmembrane region" description="Helical" evidence="9">
    <location>
        <begin position="258"/>
        <end position="276"/>
    </location>
</feature>
<keyword evidence="8 9" id="KW-0472">Membrane</keyword>
<dbReference type="GO" id="GO:0008556">
    <property type="term" value="F:P-type potassium transmembrane transporter activity"/>
    <property type="evidence" value="ECO:0007669"/>
    <property type="project" value="InterPro"/>
</dbReference>
<comment type="subcellular location">
    <subcellularLocation>
        <location evidence="9">Cell membrane</location>
        <topology evidence="9">Multi-pass membrane protein</topology>
    </subcellularLocation>
</comment>
<evidence type="ECO:0000256" key="1">
    <source>
        <dbReference type="ARBA" id="ARBA00022448"/>
    </source>
</evidence>
<accession>A0A841JF61</accession>
<comment type="similarity">
    <text evidence="9">Belongs to the KdpA family.</text>
</comment>
<dbReference type="Pfam" id="PF03814">
    <property type="entry name" value="KdpA"/>
    <property type="match status" value="1"/>
</dbReference>
<keyword evidence="6 9" id="KW-1133">Transmembrane helix</keyword>
<evidence type="ECO:0000256" key="4">
    <source>
        <dbReference type="ARBA" id="ARBA00022692"/>
    </source>
</evidence>
<name>A0A841JF61_9SPHI</name>
<keyword evidence="3 9" id="KW-0633">Potassium transport</keyword>
<evidence type="ECO:0000256" key="6">
    <source>
        <dbReference type="ARBA" id="ARBA00022989"/>
    </source>
</evidence>
<evidence type="ECO:0000256" key="9">
    <source>
        <dbReference type="HAMAP-Rule" id="MF_00275"/>
    </source>
</evidence>
<keyword evidence="4 9" id="KW-0812">Transmembrane</keyword>
<dbReference type="HAMAP" id="MF_00275">
    <property type="entry name" value="KdpA"/>
    <property type="match status" value="1"/>
</dbReference>
<dbReference type="NCBIfam" id="TIGR00680">
    <property type="entry name" value="kdpA"/>
    <property type="match status" value="1"/>
</dbReference>
<sequence>MNTELTGVIFTYLLTLAIAIPLGVYIARMFRGDKTWLDFMAPLERFIFRFSGIDTKKEMNWKQHMFALLTINSVWLFYAFFCLLFQAHLPLNPDGNPNQTPDLAFNTAISFLVNCNLQDYSGESGATYFTQHFVIMFLQFVSAATGIAALFVLFKAFRDKVTDKLGNFWDFFVKSITRILLPLSVVTAIILAFNGTPTSYKGKDSFITLQGDTAHVSRGPAAAMIAIKHIGTNGGGWFGANSAHPLENPNYLTNTVELVAQVIIPIALVFALGFYLNKKKFAYVVFGVMTLGMLMLLIPTMNAEISGSPAIAKMGISQPTGAMEGKEVRFGPANTAYWNIVTTIISTGSVNSMHDSAMPLSGFMMMMAMMTNCFYGGCGVGILNFYIFIIIAVFISGLMVGRTPEFFGRKIEAREMKIASTIALLHPFIILVGTAVSSYVLVHMPNADWAVKPSAWLNNPGYHGFSEMLYQYTSSAANNGSGFEGLGDNNVFWNVSAGFVLLLGRFLPIIGPVAIAGILANKKFIPESAGTLKSDTSTFGIMVFAVILIVAALSFFPALALGPIAEHFSLK</sequence>
<dbReference type="AlphaFoldDB" id="A0A841JF61"/>
<dbReference type="PANTHER" id="PTHR30607">
    <property type="entry name" value="POTASSIUM-TRANSPORTING ATPASE A CHAIN"/>
    <property type="match status" value="1"/>
</dbReference>
<evidence type="ECO:0000256" key="5">
    <source>
        <dbReference type="ARBA" id="ARBA00022958"/>
    </source>
</evidence>
<evidence type="ECO:0000256" key="3">
    <source>
        <dbReference type="ARBA" id="ARBA00022538"/>
    </source>
</evidence>
<feature type="transmembrane region" description="Helical" evidence="9">
    <location>
        <begin position="133"/>
        <end position="154"/>
    </location>
</feature>
<dbReference type="PANTHER" id="PTHR30607:SF2">
    <property type="entry name" value="POTASSIUM-TRANSPORTING ATPASE POTASSIUM-BINDING SUBUNIT"/>
    <property type="match status" value="1"/>
</dbReference>
<evidence type="ECO:0000256" key="8">
    <source>
        <dbReference type="ARBA" id="ARBA00023136"/>
    </source>
</evidence>
<gene>
    <name evidence="9" type="primary">kdpA</name>
    <name evidence="10" type="ORF">HDF22_000816</name>
</gene>
<dbReference type="InterPro" id="IPR004623">
    <property type="entry name" value="KdpA"/>
</dbReference>
<keyword evidence="7 9" id="KW-0406">Ion transport</keyword>
<evidence type="ECO:0000256" key="7">
    <source>
        <dbReference type="ARBA" id="ARBA00023065"/>
    </source>
</evidence>
<evidence type="ECO:0000313" key="11">
    <source>
        <dbReference type="Proteomes" id="UP000548326"/>
    </source>
</evidence>
<feature type="transmembrane region" description="Helical" evidence="9">
    <location>
        <begin position="175"/>
        <end position="193"/>
    </location>
</feature>
<dbReference type="Proteomes" id="UP000548326">
    <property type="component" value="Unassembled WGS sequence"/>
</dbReference>
<feature type="transmembrane region" description="Helical" evidence="9">
    <location>
        <begin position="281"/>
        <end position="298"/>
    </location>
</feature>
<comment type="subunit">
    <text evidence="9">The system is composed of three essential subunits: KdpA, KdpB and KdpC.</text>
</comment>
<keyword evidence="2 9" id="KW-1003">Cell membrane</keyword>
<proteinExistence type="inferred from homology"/>
<feature type="transmembrane region" description="Helical" evidence="9">
    <location>
        <begin position="541"/>
        <end position="565"/>
    </location>
</feature>
<protein>
    <recommendedName>
        <fullName evidence="9">Potassium-transporting ATPase potassium-binding subunit</fullName>
    </recommendedName>
    <alternativeName>
        <fullName evidence="9">ATP phosphohydrolase [potassium-transporting] A chain</fullName>
    </alternativeName>
    <alternativeName>
        <fullName evidence="9">Potassium-binding and translocating subunit A</fullName>
    </alternativeName>
    <alternativeName>
        <fullName evidence="9">Potassium-translocating ATPase A chain</fullName>
    </alternativeName>
</protein>
<evidence type="ECO:0000313" key="10">
    <source>
        <dbReference type="EMBL" id="MBB6126711.1"/>
    </source>
</evidence>
<reference evidence="10 11" key="1">
    <citation type="submission" date="2020-08" db="EMBL/GenBank/DDBJ databases">
        <title>Genomic Encyclopedia of Type Strains, Phase IV (KMG-V): Genome sequencing to study the core and pangenomes of soil and plant-associated prokaryotes.</title>
        <authorList>
            <person name="Whitman W."/>
        </authorList>
    </citation>
    <scope>NUCLEOTIDE SEQUENCE [LARGE SCALE GENOMIC DNA]</scope>
    <source>
        <strain evidence="10 11">MP601</strain>
    </source>
</reference>
<keyword evidence="5 9" id="KW-0630">Potassium</keyword>
<feature type="transmembrane region" description="Helical" evidence="9">
    <location>
        <begin position="66"/>
        <end position="87"/>
    </location>
</feature>
<feature type="transmembrane region" description="Helical" evidence="9">
    <location>
        <begin position="374"/>
        <end position="401"/>
    </location>
</feature>
<organism evidence="10 11">
    <name type="scientific">Mucilaginibacter lappiensis</name>
    <dbReference type="NCBI Taxonomy" id="354630"/>
    <lineage>
        <taxon>Bacteria</taxon>
        <taxon>Pseudomonadati</taxon>
        <taxon>Bacteroidota</taxon>
        <taxon>Sphingobacteriia</taxon>
        <taxon>Sphingobacteriales</taxon>
        <taxon>Sphingobacteriaceae</taxon>
        <taxon>Mucilaginibacter</taxon>
    </lineage>
</organism>
<dbReference type="GO" id="GO:0005886">
    <property type="term" value="C:plasma membrane"/>
    <property type="evidence" value="ECO:0007669"/>
    <property type="project" value="UniProtKB-SubCell"/>
</dbReference>